<accession>A0ACC7MWS9</accession>
<proteinExistence type="predicted"/>
<reference evidence="1" key="1">
    <citation type="submission" date="2024-11" db="EMBL/GenBank/DDBJ databases">
        <authorList>
            <person name="Lucas J.A."/>
        </authorList>
    </citation>
    <scope>NUCLEOTIDE SEQUENCE</scope>
    <source>
        <strain evidence="1">Z 8.8</strain>
    </source>
</reference>
<evidence type="ECO:0000313" key="1">
    <source>
        <dbReference type="EMBL" id="MFK9083037.1"/>
    </source>
</evidence>
<name>A0ACC7MWS9_9PSED</name>
<gene>
    <name evidence="1" type="ORF">ACJEBM_20425</name>
</gene>
<evidence type="ECO:0000313" key="2">
    <source>
        <dbReference type="Proteomes" id="UP001622950"/>
    </source>
</evidence>
<sequence>MSEVKYADGRKGCAAASQLILMSEVGQSLLIALMNTLAWGRPARAPKR</sequence>
<dbReference type="EMBL" id="JBJHQE010000042">
    <property type="protein sequence ID" value="MFK9083037.1"/>
    <property type="molecule type" value="Genomic_DNA"/>
</dbReference>
<comment type="caution">
    <text evidence="1">The sequence shown here is derived from an EMBL/GenBank/DDBJ whole genome shotgun (WGS) entry which is preliminary data.</text>
</comment>
<keyword evidence="2" id="KW-1185">Reference proteome</keyword>
<protein>
    <submittedName>
        <fullName evidence="1">Uncharacterized protein</fullName>
    </submittedName>
</protein>
<dbReference type="Proteomes" id="UP001622950">
    <property type="component" value="Unassembled WGS sequence"/>
</dbReference>
<organism evidence="1 2">
    <name type="scientific">Pseudomonas neuropathica</name>
    <dbReference type="NCBI Taxonomy" id="2730425"/>
    <lineage>
        <taxon>Bacteria</taxon>
        <taxon>Pseudomonadati</taxon>
        <taxon>Pseudomonadota</taxon>
        <taxon>Gammaproteobacteria</taxon>
        <taxon>Pseudomonadales</taxon>
        <taxon>Pseudomonadaceae</taxon>
        <taxon>Pseudomonas</taxon>
    </lineage>
</organism>